<dbReference type="OrthoDB" id="29460at2759"/>
<reference evidence="4" key="1">
    <citation type="submission" date="2021-04" db="EMBL/GenBank/DDBJ databases">
        <authorList>
            <consortium name="Molecular Ecology Group"/>
        </authorList>
    </citation>
    <scope>NUCLEOTIDE SEQUENCE</scope>
</reference>
<keyword evidence="2" id="KW-1133">Transmembrane helix</keyword>
<comment type="caution">
    <text evidence="4">The sequence shown here is derived from an EMBL/GenBank/DDBJ whole genome shotgun (WGS) entry which is preliminary data.</text>
</comment>
<dbReference type="InterPro" id="IPR028927">
    <property type="entry name" value="Man-6-P_rcpt"/>
</dbReference>
<keyword evidence="5" id="KW-1185">Reference proteome</keyword>
<dbReference type="GO" id="GO:0005802">
    <property type="term" value="C:trans-Golgi network"/>
    <property type="evidence" value="ECO:0007669"/>
    <property type="project" value="TreeGrafter"/>
</dbReference>
<dbReference type="PANTHER" id="PTHR15071">
    <property type="entry name" value="MANNOSE-6-PHOSPHATE RECEPTOR FAMILY MEMBER"/>
    <property type="match status" value="1"/>
</dbReference>
<keyword evidence="2" id="KW-0812">Transmembrane</keyword>
<dbReference type="PANTHER" id="PTHR15071:SF0">
    <property type="entry name" value="MANNOSE 6-PHOSPHATE RECEPTOR-LIKE PROTEIN 1"/>
    <property type="match status" value="1"/>
</dbReference>
<keyword evidence="3" id="KW-0732">Signal</keyword>
<dbReference type="AlphaFoldDB" id="A0A8S3Z0K3"/>
<evidence type="ECO:0000256" key="3">
    <source>
        <dbReference type="SAM" id="SignalP"/>
    </source>
</evidence>
<dbReference type="GO" id="GO:0000139">
    <property type="term" value="C:Golgi membrane"/>
    <property type="evidence" value="ECO:0007669"/>
    <property type="project" value="UniProtKB-SubCell"/>
</dbReference>
<name>A0A8S3Z0K3_9EUPU</name>
<feature type="transmembrane region" description="Helical" evidence="2">
    <location>
        <begin position="173"/>
        <end position="196"/>
    </location>
</feature>
<protein>
    <submittedName>
        <fullName evidence="4">Uncharacterized protein</fullName>
    </submittedName>
</protein>
<organism evidence="4 5">
    <name type="scientific">Candidula unifasciata</name>
    <dbReference type="NCBI Taxonomy" id="100452"/>
    <lineage>
        <taxon>Eukaryota</taxon>
        <taxon>Metazoa</taxon>
        <taxon>Spiralia</taxon>
        <taxon>Lophotrochozoa</taxon>
        <taxon>Mollusca</taxon>
        <taxon>Gastropoda</taxon>
        <taxon>Heterobranchia</taxon>
        <taxon>Euthyneura</taxon>
        <taxon>Panpulmonata</taxon>
        <taxon>Eupulmonata</taxon>
        <taxon>Stylommatophora</taxon>
        <taxon>Helicina</taxon>
        <taxon>Helicoidea</taxon>
        <taxon>Geomitridae</taxon>
        <taxon>Candidula</taxon>
    </lineage>
</organism>
<keyword evidence="1" id="KW-0325">Glycoprotein</keyword>
<feature type="signal peptide" evidence="3">
    <location>
        <begin position="1"/>
        <end position="21"/>
    </location>
</feature>
<dbReference type="EMBL" id="CAJHNH020001006">
    <property type="protein sequence ID" value="CAG5121020.1"/>
    <property type="molecule type" value="Genomic_DNA"/>
</dbReference>
<dbReference type="Proteomes" id="UP000678393">
    <property type="component" value="Unassembled WGS sequence"/>
</dbReference>
<proteinExistence type="predicted"/>
<sequence>MIVLIIVVNVAYSLQAGLVVGQGFTSCEYNYNCTANTNLGVINLNGANAADPYQTSDPVSKAEYFWKPCTDFTVSGVTAGALQQSPGASIQDIGMHAQAFCDVLDGYIRFNMMSSTFTRFTYVKCVCGAASTFIFDNEYSSNDFNFIFTSNHCCPNYSPPGVRVTVTVSPGTVLVIIFFTGIIAYFLFGTIFQIVLRKAEGRERIPNVSFWSDLPGLVMAGFKFTFTCGHKLGYREI</sequence>
<evidence type="ECO:0000313" key="4">
    <source>
        <dbReference type="EMBL" id="CAG5121020.1"/>
    </source>
</evidence>
<gene>
    <name evidence="4" type="ORF">CUNI_LOCUS6578</name>
</gene>
<evidence type="ECO:0000256" key="1">
    <source>
        <dbReference type="ARBA" id="ARBA00023180"/>
    </source>
</evidence>
<dbReference type="Pfam" id="PF02157">
    <property type="entry name" value="Man-6-P_recep"/>
    <property type="match status" value="1"/>
</dbReference>
<keyword evidence="2" id="KW-0472">Membrane</keyword>
<feature type="chain" id="PRO_5035768647" evidence="3">
    <location>
        <begin position="22"/>
        <end position="237"/>
    </location>
</feature>
<accession>A0A8S3Z0K3</accession>
<evidence type="ECO:0000256" key="2">
    <source>
        <dbReference type="SAM" id="Phobius"/>
    </source>
</evidence>
<evidence type="ECO:0000313" key="5">
    <source>
        <dbReference type="Proteomes" id="UP000678393"/>
    </source>
</evidence>